<organism evidence="2 3">
    <name type="scientific">Syncephalastrum racemosum</name>
    <name type="common">Filamentous fungus</name>
    <dbReference type="NCBI Taxonomy" id="13706"/>
    <lineage>
        <taxon>Eukaryota</taxon>
        <taxon>Fungi</taxon>
        <taxon>Fungi incertae sedis</taxon>
        <taxon>Mucoromycota</taxon>
        <taxon>Mucoromycotina</taxon>
        <taxon>Mucoromycetes</taxon>
        <taxon>Mucorales</taxon>
        <taxon>Syncephalastraceae</taxon>
        <taxon>Syncephalastrum</taxon>
    </lineage>
</organism>
<protein>
    <submittedName>
        <fullName evidence="2">Uncharacterized protein</fullName>
    </submittedName>
</protein>
<evidence type="ECO:0000313" key="2">
    <source>
        <dbReference type="EMBL" id="ORZ00485.1"/>
    </source>
</evidence>
<reference evidence="2 3" key="1">
    <citation type="submission" date="2016-07" db="EMBL/GenBank/DDBJ databases">
        <title>Pervasive Adenine N6-methylation of Active Genes in Fungi.</title>
        <authorList>
            <consortium name="DOE Joint Genome Institute"/>
            <person name="Mondo S.J."/>
            <person name="Dannebaum R.O."/>
            <person name="Kuo R.C."/>
            <person name="Labutti K."/>
            <person name="Haridas S."/>
            <person name="Kuo A."/>
            <person name="Salamov A."/>
            <person name="Ahrendt S.R."/>
            <person name="Lipzen A."/>
            <person name="Sullivan W."/>
            <person name="Andreopoulos W.B."/>
            <person name="Clum A."/>
            <person name="Lindquist E."/>
            <person name="Daum C."/>
            <person name="Ramamoorthy G.K."/>
            <person name="Gryganskyi A."/>
            <person name="Culley D."/>
            <person name="Magnuson J.K."/>
            <person name="James T.Y."/>
            <person name="O'Malley M.A."/>
            <person name="Stajich J.E."/>
            <person name="Spatafora J.W."/>
            <person name="Visel A."/>
            <person name="Grigoriev I.V."/>
        </authorList>
    </citation>
    <scope>NUCLEOTIDE SEQUENCE [LARGE SCALE GENOMIC DNA]</scope>
    <source>
        <strain evidence="2 3">NRRL 2496</strain>
    </source>
</reference>
<accession>A0A1X2HM48</accession>
<name>A0A1X2HM48_SYNRA</name>
<dbReference type="Proteomes" id="UP000242180">
    <property type="component" value="Unassembled WGS sequence"/>
</dbReference>
<proteinExistence type="predicted"/>
<dbReference type="AlphaFoldDB" id="A0A1X2HM48"/>
<comment type="caution">
    <text evidence="2">The sequence shown here is derived from an EMBL/GenBank/DDBJ whole genome shotgun (WGS) entry which is preliminary data.</text>
</comment>
<keyword evidence="1" id="KW-0732">Signal</keyword>
<feature type="chain" id="PRO_5012778373" evidence="1">
    <location>
        <begin position="21"/>
        <end position="424"/>
    </location>
</feature>
<evidence type="ECO:0000313" key="3">
    <source>
        <dbReference type="Proteomes" id="UP000242180"/>
    </source>
</evidence>
<feature type="signal peptide" evidence="1">
    <location>
        <begin position="1"/>
        <end position="20"/>
    </location>
</feature>
<dbReference type="InParanoid" id="A0A1X2HM48"/>
<evidence type="ECO:0000256" key="1">
    <source>
        <dbReference type="SAM" id="SignalP"/>
    </source>
</evidence>
<sequence>MASIHRLLFVLLSFLTCATALDLSVLQGSVAQIRRWLPRNASQLVPDFTAHVPHWNLTQHLNLNLTIPSWNLPQWNLSQRLDLSQLSFTPITVSLPTTFELPAIIFPNLNETYTHWNLSSFGLPSMVAMTKLPNVHDLRAIAPPVEWSLAKTYLQSAIRDSTAAAQVFRSRLCKAVKKAQRELEENDGQRAQGLSRYDVYAETRLFFGSAWGIRSILPFEGYPTPGGLNSDLRRRLNARILAHARTSRRSLYLAKRREFKAWVAIAQQQVLDAMLETQYKFIDQPEACFTYQADHVQDVLEKEWQTPVGNLIALSGPMRIVLETVVHDVMTSVRHIHAEAELKAHIVRLEARGPFHEQVDDITLVYDKASQDIIAVFTEAVDGLEPPVWQKAYWHERFLDARKYAVERIASLQKTLSLGCECSL</sequence>
<keyword evidence="3" id="KW-1185">Reference proteome</keyword>
<gene>
    <name evidence="2" type="ORF">BCR43DRAFT_485295</name>
</gene>
<dbReference type="EMBL" id="MCGN01000002">
    <property type="protein sequence ID" value="ORZ00485.1"/>
    <property type="molecule type" value="Genomic_DNA"/>
</dbReference>